<gene>
    <name evidence="12" type="primary">bcl-2</name>
    <name evidence="10" type="synonym">MCL1</name>
</gene>
<feature type="transmembrane region" description="Helical" evidence="7">
    <location>
        <begin position="156"/>
        <end position="176"/>
    </location>
</feature>
<dbReference type="InterPro" id="IPR036834">
    <property type="entry name" value="Bcl-2-like_sf"/>
</dbReference>
<keyword evidence="6 7" id="KW-0472">Membrane</keyword>
<evidence type="ECO:0000313" key="10">
    <source>
        <dbReference type="EMBL" id="CDG70332.1"/>
    </source>
</evidence>
<dbReference type="PRINTS" id="PR01862">
    <property type="entry name" value="BCL2FAMILY"/>
</dbReference>
<evidence type="ECO:0000256" key="4">
    <source>
        <dbReference type="ARBA" id="ARBA00022703"/>
    </source>
</evidence>
<dbReference type="GO" id="GO:0008630">
    <property type="term" value="P:intrinsic apoptotic signaling pathway in response to DNA damage"/>
    <property type="evidence" value="ECO:0007669"/>
    <property type="project" value="TreeGrafter"/>
</dbReference>
<reference evidence="9 12" key="2">
    <citation type="journal article" date="2007" name="BMC Cell Biol.">
        <title>Proteomic screen in the simple metazoan Hydra identifies 14-3-3 binding proteins implicated in cellular metabolism, cytoskeletal organisation and Ca2+ signalling.</title>
        <authorList>
            <person name="Pauly B."/>
            <person name="Lasi M."/>
            <person name="MacKintosh C."/>
            <person name="Morrice N."/>
            <person name="Imhof A."/>
            <person name="Regula J."/>
            <person name="Rudd S."/>
            <person name="David C.N."/>
            <person name="Bottger A."/>
        </authorList>
    </citation>
    <scope>NUCLEOTIDE SEQUENCE</scope>
</reference>
<dbReference type="InterPro" id="IPR002475">
    <property type="entry name" value="Bcl2-like"/>
</dbReference>
<dbReference type="EMBL" id="HAAD01004100">
    <property type="protein sequence ID" value="CDG70332.1"/>
    <property type="molecule type" value="mRNA"/>
</dbReference>
<keyword evidence="3 7" id="KW-0812">Transmembrane</keyword>
<dbReference type="GO" id="GO:0042981">
    <property type="term" value="P:regulation of apoptotic process"/>
    <property type="evidence" value="ECO:0007669"/>
    <property type="project" value="InterPro"/>
</dbReference>
<dbReference type="InterPro" id="IPR026298">
    <property type="entry name" value="Bcl-2_fam"/>
</dbReference>
<dbReference type="PANTHER" id="PTHR11256:SF47">
    <property type="entry name" value="BCL-2-LIKE PROTEIN 10"/>
    <property type="match status" value="1"/>
</dbReference>
<reference evidence="10" key="3">
    <citation type="journal article" date="2013" name="Genome Biol. Evol.">
        <title>Punctuated emergences of genetic and phenotypic innovations in eumetazoan, bilaterian, euteleostome, and hominidae ancestors.</title>
        <authorList>
            <person name="Wenger Y."/>
            <person name="Galliot B."/>
        </authorList>
    </citation>
    <scope>NUCLEOTIDE SEQUENCE</scope>
    <source>
        <tissue evidence="10">Whole animals</tissue>
    </source>
</reference>
<dbReference type="EMBL" id="EF104647">
    <property type="protein sequence ID" value="ABL01494.1"/>
    <property type="molecule type" value="mRNA"/>
</dbReference>
<dbReference type="PROSITE" id="PS50062">
    <property type="entry name" value="BCL2_FAMILY"/>
    <property type="match status" value="1"/>
</dbReference>
<evidence type="ECO:0000256" key="2">
    <source>
        <dbReference type="ARBA" id="ARBA00009458"/>
    </source>
</evidence>
<dbReference type="CDD" id="cd06845">
    <property type="entry name" value="Bcl-2_like"/>
    <property type="match status" value="1"/>
</dbReference>
<evidence type="ECO:0000259" key="8">
    <source>
        <dbReference type="SMART" id="SM00337"/>
    </source>
</evidence>
<sequence>MSDTPINFNTPEAKIAKEVAYQLIQKKTGKNIKNQQIRKETELMMRLVEEIEIKHELFLSNMCKRLNLNTENAQSMFHTIAEEIFSDGINWGRIIVLYAFAGKIAEHCRKSNDEQIIDKIALWVAGFVAKKSSWIRDSGRGWNGFIENFDVKQDSWVQGLFAATLGLGTIAAALYIKS</sequence>
<keyword evidence="11" id="KW-1185">Reference proteome</keyword>
<name>A1E3K7_HYDVU</name>
<proteinExistence type="evidence at transcript level"/>
<reference evidence="9" key="1">
    <citation type="submission" date="2006-11" db="EMBL/GenBank/DDBJ databases">
        <authorList>
            <person name="Boettger A."/>
            <person name="Lasi M."/>
            <person name="Popp T."/>
            <person name="Pauly B."/>
            <person name="David C.N."/>
        </authorList>
    </citation>
    <scope>NUCLEOTIDE SEQUENCE</scope>
</reference>
<comment type="subcellular location">
    <subcellularLocation>
        <location evidence="1">Endomembrane system</location>
    </subcellularLocation>
</comment>
<dbReference type="CTD" id="100009447"/>
<dbReference type="AlphaFoldDB" id="A1E3K7"/>
<dbReference type="GO" id="GO:0097192">
    <property type="term" value="P:extrinsic apoptotic signaling pathway in absence of ligand"/>
    <property type="evidence" value="ECO:0007669"/>
    <property type="project" value="TreeGrafter"/>
</dbReference>
<dbReference type="GeneID" id="100215682"/>
<organism evidence="9">
    <name type="scientific">Hydra vulgaris</name>
    <name type="common">Hydra</name>
    <name type="synonym">Hydra attenuata</name>
    <dbReference type="NCBI Taxonomy" id="6087"/>
    <lineage>
        <taxon>Eukaryota</taxon>
        <taxon>Metazoa</taxon>
        <taxon>Cnidaria</taxon>
        <taxon>Hydrozoa</taxon>
        <taxon>Hydroidolina</taxon>
        <taxon>Anthoathecata</taxon>
        <taxon>Aplanulata</taxon>
        <taxon>Hydridae</taxon>
        <taxon>Hydra</taxon>
    </lineage>
</organism>
<dbReference type="GO" id="GO:0012505">
    <property type="term" value="C:endomembrane system"/>
    <property type="evidence" value="ECO:0007669"/>
    <property type="project" value="UniProtKB-SubCell"/>
</dbReference>
<dbReference type="RefSeq" id="NP_001274311.1">
    <property type="nucleotide sequence ID" value="NM_001287382.1"/>
</dbReference>
<dbReference type="OMA" id="KSSWIRD"/>
<dbReference type="SMART" id="SM00337">
    <property type="entry name" value="BCL"/>
    <property type="match status" value="1"/>
</dbReference>
<evidence type="ECO:0000256" key="6">
    <source>
        <dbReference type="ARBA" id="ARBA00023136"/>
    </source>
</evidence>
<evidence type="ECO:0000256" key="7">
    <source>
        <dbReference type="SAM" id="Phobius"/>
    </source>
</evidence>
<evidence type="ECO:0000313" key="12">
    <source>
        <dbReference type="RefSeq" id="NP_001274311.1"/>
    </source>
</evidence>
<evidence type="ECO:0000256" key="5">
    <source>
        <dbReference type="ARBA" id="ARBA00022989"/>
    </source>
</evidence>
<comment type="similarity">
    <text evidence="2">Belongs to the Bcl-2 family.</text>
</comment>
<dbReference type="GO" id="GO:0001836">
    <property type="term" value="P:release of cytochrome c from mitochondria"/>
    <property type="evidence" value="ECO:0007669"/>
    <property type="project" value="TreeGrafter"/>
</dbReference>
<evidence type="ECO:0000256" key="3">
    <source>
        <dbReference type="ARBA" id="ARBA00022692"/>
    </source>
</evidence>
<dbReference type="SUPFAM" id="SSF56854">
    <property type="entry name" value="Bcl-2 inhibitors of programmed cell death"/>
    <property type="match status" value="1"/>
</dbReference>
<dbReference type="KEGG" id="hmg:100215682"/>
<keyword evidence="4" id="KW-0053">Apoptosis</keyword>
<evidence type="ECO:0000256" key="1">
    <source>
        <dbReference type="ARBA" id="ARBA00004308"/>
    </source>
</evidence>
<dbReference type="PANTHER" id="PTHR11256">
    <property type="entry name" value="BCL-2 RELATED"/>
    <property type="match status" value="1"/>
</dbReference>
<dbReference type="Pfam" id="PF00452">
    <property type="entry name" value="Bcl-2"/>
    <property type="match status" value="1"/>
</dbReference>
<protein>
    <submittedName>
        <fullName evidence="9">Bcl-2</fullName>
    </submittedName>
    <submittedName>
        <fullName evidence="10">Induced myeloid leukemia cell differentiation protein Mcl-1</fullName>
    </submittedName>
    <submittedName>
        <fullName evidence="12">Uncharacterized protein LOC100215682</fullName>
    </submittedName>
</protein>
<reference evidence="12" key="4">
    <citation type="submission" date="2025-04" db="UniProtKB">
        <authorList>
            <consortium name="RefSeq"/>
        </authorList>
    </citation>
    <scope>IDENTIFICATION</scope>
</reference>
<dbReference type="Proteomes" id="UP001652625">
    <property type="component" value="Chromosome 13"/>
</dbReference>
<dbReference type="Gene3D" id="1.10.437.10">
    <property type="entry name" value="Blc2-like"/>
    <property type="match status" value="1"/>
</dbReference>
<keyword evidence="5 7" id="KW-1133">Transmembrane helix</keyword>
<feature type="domain" description="Bcl-2 Bcl-2 homology region 1-3" evidence="8">
    <location>
        <begin position="44"/>
        <end position="142"/>
    </location>
</feature>
<evidence type="ECO:0000313" key="9">
    <source>
        <dbReference type="EMBL" id="ABL01494.1"/>
    </source>
</evidence>
<evidence type="ECO:0000313" key="11">
    <source>
        <dbReference type="Proteomes" id="UP001652625"/>
    </source>
</evidence>
<dbReference type="GO" id="GO:0051400">
    <property type="term" value="F:BH domain binding"/>
    <property type="evidence" value="ECO:0007669"/>
    <property type="project" value="TreeGrafter"/>
</dbReference>
<dbReference type="GO" id="GO:0005741">
    <property type="term" value="C:mitochondrial outer membrane"/>
    <property type="evidence" value="ECO:0007669"/>
    <property type="project" value="TreeGrafter"/>
</dbReference>
<dbReference type="OrthoDB" id="6021377at2759"/>
<dbReference type="InterPro" id="IPR046371">
    <property type="entry name" value="Bcl-2_BH1-3"/>
</dbReference>
<accession>A1E3K7</accession>